<accession>A0A1I5ZHT1</accession>
<dbReference type="Gene3D" id="1.10.10.60">
    <property type="entry name" value="Homeodomain-like"/>
    <property type="match status" value="1"/>
</dbReference>
<dbReference type="Pfam" id="PF02796">
    <property type="entry name" value="HTH_7"/>
    <property type="match status" value="1"/>
</dbReference>
<dbReference type="NCBIfam" id="NF033546">
    <property type="entry name" value="transpos_IS21"/>
    <property type="match status" value="1"/>
</dbReference>
<dbReference type="GO" id="GO:0015074">
    <property type="term" value="P:DNA integration"/>
    <property type="evidence" value="ECO:0007669"/>
    <property type="project" value="InterPro"/>
</dbReference>
<dbReference type="AlphaFoldDB" id="A0A1I5ZHT1"/>
<dbReference type="Proteomes" id="UP000199031">
    <property type="component" value="Unassembled WGS sequence"/>
</dbReference>
<feature type="domain" description="Integrase catalytic" evidence="2">
    <location>
        <begin position="147"/>
        <end position="337"/>
    </location>
</feature>
<gene>
    <name evidence="3" type="ORF">SAMN05444277_1311</name>
</gene>
<comment type="similarity">
    <text evidence="1">Belongs to the transposase IS21/IS408/IS1162 family.</text>
</comment>
<dbReference type="InterPro" id="IPR012337">
    <property type="entry name" value="RNaseH-like_sf"/>
</dbReference>
<dbReference type="GO" id="GO:0003677">
    <property type="term" value="F:DNA binding"/>
    <property type="evidence" value="ECO:0007669"/>
    <property type="project" value="InterPro"/>
</dbReference>
<reference evidence="3 4" key="1">
    <citation type="submission" date="2016-10" db="EMBL/GenBank/DDBJ databases">
        <authorList>
            <person name="de Groot N.N."/>
        </authorList>
    </citation>
    <scope>NUCLEOTIDE SEQUENCE [LARGE SCALE GENOMIC DNA]</scope>
    <source>
        <strain evidence="3 4">DSM 28286</strain>
    </source>
</reference>
<keyword evidence="4" id="KW-1185">Reference proteome</keyword>
<dbReference type="InterPro" id="IPR006120">
    <property type="entry name" value="Resolvase_HTH_dom"/>
</dbReference>
<evidence type="ECO:0000313" key="3">
    <source>
        <dbReference type="EMBL" id="SFQ56034.1"/>
    </source>
</evidence>
<evidence type="ECO:0000259" key="2">
    <source>
        <dbReference type="PROSITE" id="PS50994"/>
    </source>
</evidence>
<dbReference type="SUPFAM" id="SSF53098">
    <property type="entry name" value="Ribonuclease H-like"/>
    <property type="match status" value="1"/>
</dbReference>
<dbReference type="Gene3D" id="3.30.420.10">
    <property type="entry name" value="Ribonuclease H-like superfamily/Ribonuclease H"/>
    <property type="match status" value="1"/>
</dbReference>
<evidence type="ECO:0000313" key="4">
    <source>
        <dbReference type="Proteomes" id="UP000199031"/>
    </source>
</evidence>
<dbReference type="PROSITE" id="PS50994">
    <property type="entry name" value="INTEGRASE"/>
    <property type="match status" value="1"/>
</dbReference>
<protein>
    <submittedName>
        <fullName evidence="3">Transposase</fullName>
    </submittedName>
</protein>
<dbReference type="PANTHER" id="PTHR35004:SF8">
    <property type="entry name" value="TRANSPOSASE RV3428C-RELATED"/>
    <property type="match status" value="1"/>
</dbReference>
<dbReference type="InterPro" id="IPR001584">
    <property type="entry name" value="Integrase_cat-core"/>
</dbReference>
<sequence>MFQASILSINFAAKFIDRMANKAISMNKIRQVLRLHTQGYSKLKIAAQTGVARNTLKKYIKAFTASGLRFEEVNTLSDKDLEDLFVKPEEKPLNNKQQTLFSLFPAIDKELKKKGVTRYLLWEQYHKDHPDGYGLSQFKHYYAQWKAQVNPVMRMEHKAGDKLYVDFAGDRLSITDAGTGEVKEVEVFVAILGASQLTYIEAVMTQQKEDFIGACENALHFYGGAPAAIVPDNLKSAVTCSSKYEPSINETFEDFAGHYGTAILPARAYRPRDKALVENAVRIMYSRIYVKVRRHIYHSLAELNTAIHAALQEHNTAMLKGRNYSRLQQFEEVEKAALMPLPVLRYELKKQCFATVAKNGHVSLGADKHYYSVPYRFIGKKVKLLYSGHTVEVYYNYERIAVHQRVKSPWQYSTDKEHLASAHRFVSEWTPERFTSWAEKVHEDVKLYILKVLERKQHPEQAYKACMGILSFGKKVGHERLIKACQRALGYGAYNYKTIQKILERELDLKDTPDETDQLKMPFHDNIRGEGYYH</sequence>
<dbReference type="InterPro" id="IPR036397">
    <property type="entry name" value="RNaseH_sf"/>
</dbReference>
<dbReference type="PANTHER" id="PTHR35004">
    <property type="entry name" value="TRANSPOSASE RV3428C-RELATED"/>
    <property type="match status" value="1"/>
</dbReference>
<dbReference type="InterPro" id="IPR054353">
    <property type="entry name" value="IstA-like_C"/>
</dbReference>
<evidence type="ECO:0000256" key="1">
    <source>
        <dbReference type="ARBA" id="ARBA00009277"/>
    </source>
</evidence>
<name>A0A1I5ZHT1_9BACT</name>
<proteinExistence type="inferred from homology"/>
<dbReference type="Pfam" id="PF22483">
    <property type="entry name" value="Mu-transpos_C_2"/>
    <property type="match status" value="1"/>
</dbReference>
<dbReference type="EMBL" id="FOXQ01000031">
    <property type="protein sequence ID" value="SFQ56034.1"/>
    <property type="molecule type" value="Genomic_DNA"/>
</dbReference>
<organism evidence="3 4">
    <name type="scientific">Parafilimonas terrae</name>
    <dbReference type="NCBI Taxonomy" id="1465490"/>
    <lineage>
        <taxon>Bacteria</taxon>
        <taxon>Pseudomonadati</taxon>
        <taxon>Bacteroidota</taxon>
        <taxon>Chitinophagia</taxon>
        <taxon>Chitinophagales</taxon>
        <taxon>Chitinophagaceae</taxon>
        <taxon>Parafilimonas</taxon>
    </lineage>
</organism>
<dbReference type="GO" id="GO:0000150">
    <property type="term" value="F:DNA strand exchange activity"/>
    <property type="evidence" value="ECO:0007669"/>
    <property type="project" value="InterPro"/>
</dbReference>